<proteinExistence type="predicted"/>
<dbReference type="Pfam" id="PF15738">
    <property type="entry name" value="YafQ_toxin"/>
    <property type="match status" value="1"/>
</dbReference>
<dbReference type="RefSeq" id="WP_088371321.1">
    <property type="nucleotide sequence ID" value="NZ_CAWOLF010000003.1"/>
</dbReference>
<reference evidence="1 2" key="1">
    <citation type="journal article" date="2019" name="Int. J. Syst. Evol. Microbiol.">
        <title>Photorhabdus khanii subsp. guanajuatensis subsp. nov., isolated from Heterorhabditis atacamensis, and Photorhabdus luminescens subsp. mexicana subsp. nov., isolated from Heterorhabditis mexicana entomopathogenic nematodes.</title>
        <authorList>
            <person name="Machado R.A.R."/>
            <person name="Bruno P."/>
            <person name="Arce C.C.M."/>
            <person name="Liechti N."/>
            <person name="Kohler A."/>
            <person name="Bernal J."/>
            <person name="Bruggmann R."/>
            <person name="Turlings T.C.J."/>
        </authorList>
    </citation>
    <scope>NUCLEOTIDE SEQUENCE [LARGE SCALE GENOMIC DNA]</scope>
    <source>
        <strain evidence="1 2">MEX47-22</strain>
    </source>
</reference>
<dbReference type="AlphaFoldDB" id="A0A4R4JM47"/>
<evidence type="ECO:0000313" key="1">
    <source>
        <dbReference type="EMBL" id="TDB55640.1"/>
    </source>
</evidence>
<sequence length="108" mass="12702">MLIFVYQSRFKRDAKKYVNNKKAQEIIMKTLALLQTGQPLPPKYKEHRLNGNYPRHLSSCLFVGCTHSPRSHSYLCSRGFVPLPSRCILKSIGYILVIWNVMEHRIYY</sequence>
<dbReference type="InterPro" id="IPR035093">
    <property type="entry name" value="RelE/ParE_toxin_dom_sf"/>
</dbReference>
<accession>A0A4R4JM47</accession>
<protein>
    <recommendedName>
        <fullName evidence="3">Type II toxin-antitoxin system mRNA interferase toxin, RelE/StbE family</fullName>
    </recommendedName>
</protein>
<dbReference type="SUPFAM" id="SSF143011">
    <property type="entry name" value="RelE-like"/>
    <property type="match status" value="1"/>
</dbReference>
<evidence type="ECO:0000313" key="2">
    <source>
        <dbReference type="Proteomes" id="UP000295550"/>
    </source>
</evidence>
<dbReference type="Gene3D" id="3.30.2310.20">
    <property type="entry name" value="RelE-like"/>
    <property type="match status" value="1"/>
</dbReference>
<name>A0A4R4JM47_PHOLU</name>
<evidence type="ECO:0008006" key="3">
    <source>
        <dbReference type="Google" id="ProtNLM"/>
    </source>
</evidence>
<dbReference type="EMBL" id="PUJX01000003">
    <property type="protein sequence ID" value="TDB55640.1"/>
    <property type="molecule type" value="Genomic_DNA"/>
</dbReference>
<gene>
    <name evidence="1" type="ORF">C5468_03175</name>
</gene>
<dbReference type="Proteomes" id="UP000295550">
    <property type="component" value="Unassembled WGS sequence"/>
</dbReference>
<comment type="caution">
    <text evidence="1">The sequence shown here is derived from an EMBL/GenBank/DDBJ whole genome shotgun (WGS) entry which is preliminary data.</text>
</comment>
<dbReference type="InterPro" id="IPR004386">
    <property type="entry name" value="Toxin_YafQ-like"/>
</dbReference>
<organism evidence="1 2">
    <name type="scientific">Photorhabdus luminescens subsp. mexicana</name>
    <dbReference type="NCBI Taxonomy" id="2100167"/>
    <lineage>
        <taxon>Bacteria</taxon>
        <taxon>Pseudomonadati</taxon>
        <taxon>Pseudomonadota</taxon>
        <taxon>Gammaproteobacteria</taxon>
        <taxon>Enterobacterales</taxon>
        <taxon>Morganellaceae</taxon>
        <taxon>Photorhabdus</taxon>
    </lineage>
</organism>